<feature type="chain" id="PRO_5012545237" description="Outer membrane protein beta-barrel domain-containing protein" evidence="1">
    <location>
        <begin position="21"/>
        <end position="237"/>
    </location>
</feature>
<name>A0A1M6LYG5_9BACE</name>
<keyword evidence="3" id="KW-1185">Reference proteome</keyword>
<feature type="signal peptide" evidence="1">
    <location>
        <begin position="1"/>
        <end position="20"/>
    </location>
</feature>
<dbReference type="EMBL" id="FQZN01000058">
    <property type="protein sequence ID" value="SHJ76234.1"/>
    <property type="molecule type" value="Genomic_DNA"/>
</dbReference>
<sequence length="237" mass="26743">MKRIFFVLLGIALSFFSLHSQEKQSPFSFALELSSKYMWRGIEYGTAPVAFPMLSYSYKGFSAYALGAYAINGSHQEVDLGLSYSHEKFTFGLSDYYYPSAVGEKDSYFLLSNRTTGHSVEAYLTLTPFKVPLWLTLSTYVFGADKKLNGGQAFSSYAEAGYTHAFDDNNALSLAVGANLNKGFYTDYEKGFNVVNITLKYTTSFTFGKFKLPVSASYILNPYKEKSYFTFSFYFNF</sequence>
<protein>
    <recommendedName>
        <fullName evidence="4">Outer membrane protein beta-barrel domain-containing protein</fullName>
    </recommendedName>
</protein>
<proteinExistence type="predicted"/>
<evidence type="ECO:0008006" key="4">
    <source>
        <dbReference type="Google" id="ProtNLM"/>
    </source>
</evidence>
<evidence type="ECO:0000313" key="3">
    <source>
        <dbReference type="Proteomes" id="UP000184192"/>
    </source>
</evidence>
<dbReference type="eggNOG" id="ENOG50345HE">
    <property type="taxonomic scope" value="Bacteria"/>
</dbReference>
<keyword evidence="1" id="KW-0732">Signal</keyword>
<dbReference type="Proteomes" id="UP000184192">
    <property type="component" value="Unassembled WGS sequence"/>
</dbReference>
<organism evidence="2 3">
    <name type="scientific">Bacteroides stercorirosoris</name>
    <dbReference type="NCBI Taxonomy" id="871324"/>
    <lineage>
        <taxon>Bacteria</taxon>
        <taxon>Pseudomonadati</taxon>
        <taxon>Bacteroidota</taxon>
        <taxon>Bacteroidia</taxon>
        <taxon>Bacteroidales</taxon>
        <taxon>Bacteroidaceae</taxon>
        <taxon>Bacteroides</taxon>
    </lineage>
</organism>
<dbReference type="GeneID" id="92714837"/>
<evidence type="ECO:0000256" key="1">
    <source>
        <dbReference type="SAM" id="SignalP"/>
    </source>
</evidence>
<dbReference type="AlphaFoldDB" id="A0A1M6LYG5"/>
<accession>A0A1M6LYG5</accession>
<reference evidence="3" key="1">
    <citation type="submission" date="2016-11" db="EMBL/GenBank/DDBJ databases">
        <authorList>
            <person name="Varghese N."/>
            <person name="Submissions S."/>
        </authorList>
    </citation>
    <scope>NUCLEOTIDE SEQUENCE [LARGE SCALE GENOMIC DNA]</scope>
    <source>
        <strain evidence="3">DSM 26884</strain>
    </source>
</reference>
<dbReference type="RefSeq" id="WP_139261913.1">
    <property type="nucleotide sequence ID" value="NZ_CAMQWZ010000009.1"/>
</dbReference>
<evidence type="ECO:0000313" key="2">
    <source>
        <dbReference type="EMBL" id="SHJ76234.1"/>
    </source>
</evidence>
<gene>
    <name evidence="2" type="ORF">SAMN05444350_1583</name>
</gene>